<comment type="similarity">
    <text evidence="2">Belongs to the ku70 family.</text>
</comment>
<dbReference type="Gene3D" id="2.40.290.10">
    <property type="match status" value="1"/>
</dbReference>
<dbReference type="SMART" id="SM00559">
    <property type="entry name" value="Ku78"/>
    <property type="match status" value="1"/>
</dbReference>
<dbReference type="EMBL" id="AZIL01000352">
    <property type="protein sequence ID" value="EWM28192.1"/>
    <property type="molecule type" value="Genomic_DNA"/>
</dbReference>
<dbReference type="SUPFAM" id="SSF53300">
    <property type="entry name" value="vWA-like"/>
    <property type="match status" value="1"/>
</dbReference>
<dbReference type="GO" id="GO:0003684">
    <property type="term" value="F:damaged DNA binding"/>
    <property type="evidence" value="ECO:0007669"/>
    <property type="project" value="InterPro"/>
</dbReference>
<dbReference type="Pfam" id="PF02037">
    <property type="entry name" value="SAP"/>
    <property type="match status" value="1"/>
</dbReference>
<reference evidence="14 15" key="1">
    <citation type="journal article" date="2014" name="Mol. Plant">
        <title>Chromosome Scale Genome Assembly and Transcriptome Profiling of Nannochloropsis gaditana in Nitrogen Depletion.</title>
        <authorList>
            <person name="Corteggiani Carpinelli E."/>
            <person name="Telatin A."/>
            <person name="Vitulo N."/>
            <person name="Forcato C."/>
            <person name="D'Angelo M."/>
            <person name="Schiavon R."/>
            <person name="Vezzi A."/>
            <person name="Giacometti G.M."/>
            <person name="Morosinotto T."/>
            <person name="Valle G."/>
        </authorList>
    </citation>
    <scope>NUCLEOTIDE SEQUENCE [LARGE SCALE GENOMIC DNA]</scope>
    <source>
        <strain evidence="14 15">B-31</strain>
    </source>
</reference>
<keyword evidence="11" id="KW-0539">Nucleus</keyword>
<dbReference type="Gene3D" id="3.40.50.410">
    <property type="entry name" value="von Willebrand factor, type A domain"/>
    <property type="match status" value="1"/>
</dbReference>
<evidence type="ECO:0000256" key="8">
    <source>
        <dbReference type="ARBA" id="ARBA00023125"/>
    </source>
</evidence>
<evidence type="ECO:0000256" key="2">
    <source>
        <dbReference type="ARBA" id="ARBA00005240"/>
    </source>
</evidence>
<evidence type="ECO:0000313" key="14">
    <source>
        <dbReference type="EMBL" id="EWM28192.1"/>
    </source>
</evidence>
<dbReference type="Gene3D" id="1.10.720.30">
    <property type="entry name" value="SAP domain"/>
    <property type="match status" value="1"/>
</dbReference>
<dbReference type="InterPro" id="IPR006164">
    <property type="entry name" value="DNA_bd_Ku70/Ku80"/>
</dbReference>
<keyword evidence="9" id="KW-0233">DNA recombination</keyword>
<dbReference type="InterPro" id="IPR006165">
    <property type="entry name" value="Ku70"/>
</dbReference>
<keyword evidence="6" id="KW-0347">Helicase</keyword>
<dbReference type="SUPFAM" id="SSF68906">
    <property type="entry name" value="SAP domain"/>
    <property type="match status" value="1"/>
</dbReference>
<dbReference type="InterPro" id="IPR036465">
    <property type="entry name" value="vWFA_dom_sf"/>
</dbReference>
<dbReference type="PANTHER" id="PTHR12604">
    <property type="entry name" value="KU AUTOANTIGEN DNA HELICASE"/>
    <property type="match status" value="1"/>
</dbReference>
<evidence type="ECO:0000256" key="3">
    <source>
        <dbReference type="ARBA" id="ARBA00022741"/>
    </source>
</evidence>
<dbReference type="GO" id="GO:0003678">
    <property type="term" value="F:DNA helicase activity"/>
    <property type="evidence" value="ECO:0007669"/>
    <property type="project" value="InterPro"/>
</dbReference>
<dbReference type="GO" id="GO:0000723">
    <property type="term" value="P:telomere maintenance"/>
    <property type="evidence" value="ECO:0007669"/>
    <property type="project" value="InterPro"/>
</dbReference>
<keyword evidence="10" id="KW-0234">DNA repair</keyword>
<feature type="domain" description="SAP" evidence="13">
    <location>
        <begin position="630"/>
        <end position="664"/>
    </location>
</feature>
<feature type="compositionally biased region" description="Basic and acidic residues" evidence="12">
    <location>
        <begin position="598"/>
        <end position="618"/>
    </location>
</feature>
<evidence type="ECO:0000256" key="11">
    <source>
        <dbReference type="ARBA" id="ARBA00023242"/>
    </source>
</evidence>
<dbReference type="InterPro" id="IPR005160">
    <property type="entry name" value="Ku_C"/>
</dbReference>
<dbReference type="InterPro" id="IPR003034">
    <property type="entry name" value="SAP_dom"/>
</dbReference>
<organism evidence="14 15">
    <name type="scientific">Nannochloropsis gaditana</name>
    <dbReference type="NCBI Taxonomy" id="72520"/>
    <lineage>
        <taxon>Eukaryota</taxon>
        <taxon>Sar</taxon>
        <taxon>Stramenopiles</taxon>
        <taxon>Ochrophyta</taxon>
        <taxon>Eustigmatophyceae</taxon>
        <taxon>Eustigmatales</taxon>
        <taxon>Monodopsidaceae</taxon>
        <taxon>Nannochloropsis</taxon>
    </lineage>
</organism>
<dbReference type="PANTHER" id="PTHR12604:SF2">
    <property type="entry name" value="X-RAY REPAIR CROSS-COMPLEMENTING PROTEIN 6"/>
    <property type="match status" value="1"/>
</dbReference>
<dbReference type="InterPro" id="IPR027388">
    <property type="entry name" value="Ku70_bridge/pillars_dom_sf"/>
</dbReference>
<dbReference type="PIRSF" id="PIRSF003033">
    <property type="entry name" value="Ku70"/>
    <property type="match status" value="1"/>
</dbReference>
<evidence type="ECO:0000313" key="15">
    <source>
        <dbReference type="Proteomes" id="UP000019335"/>
    </source>
</evidence>
<comment type="caution">
    <text evidence="14">The sequence shown here is derived from an EMBL/GenBank/DDBJ whole genome shotgun (WGS) entry which is preliminary data.</text>
</comment>
<dbReference type="AlphaFoldDB" id="W7TQ51"/>
<dbReference type="Gene3D" id="1.10.1600.10">
    <property type="match status" value="1"/>
</dbReference>
<dbReference type="GO" id="GO:0042162">
    <property type="term" value="F:telomeric DNA binding"/>
    <property type="evidence" value="ECO:0007669"/>
    <property type="project" value="InterPro"/>
</dbReference>
<dbReference type="GO" id="GO:0005524">
    <property type="term" value="F:ATP binding"/>
    <property type="evidence" value="ECO:0007669"/>
    <property type="project" value="UniProtKB-KW"/>
</dbReference>
<dbReference type="InterPro" id="IPR036361">
    <property type="entry name" value="SAP_dom_sf"/>
</dbReference>
<dbReference type="GO" id="GO:0043564">
    <property type="term" value="C:Ku70:Ku80 complex"/>
    <property type="evidence" value="ECO:0007669"/>
    <property type="project" value="InterPro"/>
</dbReference>
<evidence type="ECO:0000256" key="5">
    <source>
        <dbReference type="ARBA" id="ARBA00022801"/>
    </source>
</evidence>
<keyword evidence="5" id="KW-0378">Hydrolase</keyword>
<protein>
    <submittedName>
        <fullName evidence="14">X-ray repair cross-complementing protein 6</fullName>
    </submittedName>
</protein>
<dbReference type="GO" id="GO:0006310">
    <property type="term" value="P:DNA recombination"/>
    <property type="evidence" value="ECO:0007669"/>
    <property type="project" value="UniProtKB-KW"/>
</dbReference>
<evidence type="ECO:0000256" key="1">
    <source>
        <dbReference type="ARBA" id="ARBA00004123"/>
    </source>
</evidence>
<evidence type="ECO:0000256" key="10">
    <source>
        <dbReference type="ARBA" id="ARBA00023204"/>
    </source>
</evidence>
<dbReference type="SMART" id="SM00513">
    <property type="entry name" value="SAP"/>
    <property type="match status" value="1"/>
</dbReference>
<dbReference type="SUPFAM" id="SSF100939">
    <property type="entry name" value="SPOC domain-like"/>
    <property type="match status" value="1"/>
</dbReference>
<dbReference type="Pfam" id="PF03730">
    <property type="entry name" value="Ku_C"/>
    <property type="match status" value="1"/>
</dbReference>
<evidence type="ECO:0000256" key="9">
    <source>
        <dbReference type="ARBA" id="ARBA00023172"/>
    </source>
</evidence>
<evidence type="ECO:0000256" key="4">
    <source>
        <dbReference type="ARBA" id="ARBA00022763"/>
    </source>
</evidence>
<keyword evidence="15" id="KW-1185">Reference proteome</keyword>
<dbReference type="GO" id="GO:0016787">
    <property type="term" value="F:hydrolase activity"/>
    <property type="evidence" value="ECO:0007669"/>
    <property type="project" value="UniProtKB-KW"/>
</dbReference>
<evidence type="ECO:0000256" key="6">
    <source>
        <dbReference type="ARBA" id="ARBA00022806"/>
    </source>
</evidence>
<keyword evidence="7" id="KW-0067">ATP-binding</keyword>
<dbReference type="PROSITE" id="PS50800">
    <property type="entry name" value="SAP"/>
    <property type="match status" value="1"/>
</dbReference>
<dbReference type="InterPro" id="IPR005161">
    <property type="entry name" value="Ku_N"/>
</dbReference>
<name>W7TQ51_9STRA</name>
<keyword evidence="4" id="KW-0227">DNA damage</keyword>
<dbReference type="Gene3D" id="4.10.970.10">
    <property type="entry name" value="Ku70, bridge and pillars"/>
    <property type="match status" value="1"/>
</dbReference>
<feature type="region of interest" description="Disordered" evidence="12">
    <location>
        <begin position="598"/>
        <end position="621"/>
    </location>
</feature>
<comment type="subcellular location">
    <subcellularLocation>
        <location evidence="1">Nucleus</location>
    </subcellularLocation>
</comment>
<dbReference type="GO" id="GO:0003690">
    <property type="term" value="F:double-stranded DNA binding"/>
    <property type="evidence" value="ECO:0007669"/>
    <property type="project" value="TreeGrafter"/>
</dbReference>
<dbReference type="Pfam" id="PF03731">
    <property type="entry name" value="Ku_N"/>
    <property type="match status" value="1"/>
</dbReference>
<evidence type="ECO:0000256" key="12">
    <source>
        <dbReference type="SAM" id="MobiDB-lite"/>
    </source>
</evidence>
<dbReference type="InterPro" id="IPR016194">
    <property type="entry name" value="SPOC-like_C_dom_sf"/>
</dbReference>
<keyword evidence="3" id="KW-0547">Nucleotide-binding</keyword>
<dbReference type="Proteomes" id="UP000019335">
    <property type="component" value="Chromosome 5"/>
</dbReference>
<sequence length="664" mass="74451">MLTEDDMEVNDSADEEDGFSKDFDVIEDNLMVLIDARPPMLVENVQGTVPLVTALGIIHHVLKRKIMINQRDHVGILLFGAEAVDEKGEIVGSGNAKFSDMSRMSQVWGNQVHELQTLGQPTAKRIKQIERLCHEDTNIMNGLCLKHAQKLPGSSTSAALRDGLRACLRMLEGQSRKELDSRRIWLFTNEDDPSQVNDPSQVIKDAREGGVEMWVWHFPAQDGREFNRNKFYEPLLAAPTRFVQDGYKIADEKDPGYCTKMIDAGSGDVNSLLLGARTPLFKKRRYVRTKLHISVDPPISLDVAFYKTIQRCRKPMPVKLAAVSNRRLATSTKWMCEDLVQYVDPELDVACGLEFGKGGVTIPLHSAAYEMKQRVCQRDPGLHLLAFLPAEELAWELNVTSSTLIYPEEMALKGCTRAFSAIRKAMLQQHKMALVRLHINAVSYPRLAVLLAPPATPGLELIVLPFLDDLRAIESPHLESLPALPSMDQKEAAKSVISRLAMRWEEYYQGYSNPGLQKFYAGLQALALEQSEVDWNESADDRTWPDEKELLGRTGEAMRGLWESSRDPDKVLNGGSSGKRKSTVAGVDRLLSLKKEKREVKDSGKAEKGHHDSVKSEFEAFEGAQTREGLSKLTVRKLKDLCQELKLHVSGRKDDLIDRLLSQG</sequence>
<proteinExistence type="inferred from homology"/>
<evidence type="ECO:0000259" key="13">
    <source>
        <dbReference type="PROSITE" id="PS50800"/>
    </source>
</evidence>
<dbReference type="Pfam" id="PF02735">
    <property type="entry name" value="Ku"/>
    <property type="match status" value="1"/>
</dbReference>
<keyword evidence="8" id="KW-0238">DNA-binding</keyword>
<dbReference type="OrthoDB" id="3249161at2759"/>
<gene>
    <name evidence="14" type="ORF">Naga_100004g147</name>
</gene>
<accession>W7TQ51</accession>
<evidence type="ECO:0000256" key="7">
    <source>
        <dbReference type="ARBA" id="ARBA00022840"/>
    </source>
</evidence>
<dbReference type="GO" id="GO:0006303">
    <property type="term" value="P:double-strand break repair via nonhomologous end joining"/>
    <property type="evidence" value="ECO:0007669"/>
    <property type="project" value="InterPro"/>
</dbReference>